<keyword evidence="4" id="KW-1185">Reference proteome</keyword>
<dbReference type="RefSeq" id="WP_207447113.1">
    <property type="nucleotide sequence ID" value="NZ_CP061091.1"/>
</dbReference>
<dbReference type="InterPro" id="IPR013766">
    <property type="entry name" value="Thioredoxin_domain"/>
</dbReference>
<dbReference type="Gene3D" id="3.40.30.10">
    <property type="entry name" value="Glutaredoxin"/>
    <property type="match status" value="1"/>
</dbReference>
<evidence type="ECO:0000313" key="4">
    <source>
        <dbReference type="Proteomes" id="UP001518990"/>
    </source>
</evidence>
<comment type="caution">
    <text evidence="3">The sequence shown here is derived from an EMBL/GenBank/DDBJ whole genome shotgun (WGS) entry which is preliminary data.</text>
</comment>
<evidence type="ECO:0000256" key="1">
    <source>
        <dbReference type="SAM" id="SignalP"/>
    </source>
</evidence>
<feature type="signal peptide" evidence="1">
    <location>
        <begin position="1"/>
        <end position="26"/>
    </location>
</feature>
<protein>
    <submittedName>
        <fullName evidence="3">Thioredoxin family protein</fullName>
    </submittedName>
</protein>
<feature type="domain" description="Thioredoxin" evidence="2">
    <location>
        <begin position="29"/>
        <end position="177"/>
    </location>
</feature>
<name>A0ABS3KFH7_9PROT</name>
<dbReference type="EMBL" id="JACTNF010000010">
    <property type="protein sequence ID" value="MBO1075096.1"/>
    <property type="molecule type" value="Genomic_DNA"/>
</dbReference>
<reference evidence="3 4" key="1">
    <citation type="submission" date="2020-09" db="EMBL/GenBank/DDBJ databases">
        <title>Roseomonas.</title>
        <authorList>
            <person name="Zhu W."/>
        </authorList>
    </citation>
    <scope>NUCLEOTIDE SEQUENCE [LARGE SCALE GENOMIC DNA]</scope>
    <source>
        <strain evidence="3 4">1311</strain>
    </source>
</reference>
<dbReference type="Proteomes" id="UP001518990">
    <property type="component" value="Unassembled WGS sequence"/>
</dbReference>
<proteinExistence type="predicted"/>
<organism evidence="3 4">
    <name type="scientific">Roseomonas marmotae</name>
    <dbReference type="NCBI Taxonomy" id="2768161"/>
    <lineage>
        <taxon>Bacteria</taxon>
        <taxon>Pseudomonadati</taxon>
        <taxon>Pseudomonadota</taxon>
        <taxon>Alphaproteobacteria</taxon>
        <taxon>Acetobacterales</taxon>
        <taxon>Roseomonadaceae</taxon>
        <taxon>Roseomonas</taxon>
    </lineage>
</organism>
<evidence type="ECO:0000259" key="2">
    <source>
        <dbReference type="PROSITE" id="PS51352"/>
    </source>
</evidence>
<dbReference type="PANTHER" id="PTHR43640">
    <property type="entry name" value="OS07G0260300 PROTEIN"/>
    <property type="match status" value="1"/>
</dbReference>
<gene>
    <name evidence="3" type="ORF">IAI60_10800</name>
</gene>
<dbReference type="PROSITE" id="PS51318">
    <property type="entry name" value="TAT"/>
    <property type="match status" value="1"/>
</dbReference>
<accession>A0ABS3KFH7</accession>
<dbReference type="SUPFAM" id="SSF52833">
    <property type="entry name" value="Thioredoxin-like"/>
    <property type="match status" value="1"/>
</dbReference>
<evidence type="ECO:0000313" key="3">
    <source>
        <dbReference type="EMBL" id="MBO1075096.1"/>
    </source>
</evidence>
<dbReference type="Pfam" id="PF00578">
    <property type="entry name" value="AhpC-TSA"/>
    <property type="match status" value="1"/>
</dbReference>
<dbReference type="PANTHER" id="PTHR43640:SF1">
    <property type="entry name" value="THIOREDOXIN-DEPENDENT PEROXIREDOXIN"/>
    <property type="match status" value="1"/>
</dbReference>
<dbReference type="InterPro" id="IPR006311">
    <property type="entry name" value="TAT_signal"/>
</dbReference>
<dbReference type="CDD" id="cd02969">
    <property type="entry name" value="PRX_like1"/>
    <property type="match status" value="1"/>
</dbReference>
<dbReference type="InterPro" id="IPR036249">
    <property type="entry name" value="Thioredoxin-like_sf"/>
</dbReference>
<dbReference type="InterPro" id="IPR000866">
    <property type="entry name" value="AhpC/TSA"/>
</dbReference>
<sequence>MPFPLRRRALLAAAGSLPLLPRAAWAVAPRIDAPAPAFSLPDQDGRTHSLADYRGKTVVLEWTNHECPFVRKHYSSGNMQRFQKEATERGIVWLSIVSSPPGEQGHVTPEEARALTAEREASPAAVLLDPRSQVARAYGATTTPHLYVIDAEGLLRYMGGIDSIPSARVEDIARAKPLARDAMLAVAEGRRVEQPVTRNYGCAIKYAPAV</sequence>
<dbReference type="InterPro" id="IPR047262">
    <property type="entry name" value="PRX-like1"/>
</dbReference>
<dbReference type="PROSITE" id="PS51352">
    <property type="entry name" value="THIOREDOXIN_2"/>
    <property type="match status" value="1"/>
</dbReference>
<feature type="chain" id="PRO_5045993395" evidence="1">
    <location>
        <begin position="27"/>
        <end position="210"/>
    </location>
</feature>
<keyword evidence="1" id="KW-0732">Signal</keyword>